<protein>
    <submittedName>
        <fullName evidence="2">Uncharacterized protein</fullName>
    </submittedName>
</protein>
<feature type="compositionally biased region" description="Polar residues" evidence="1">
    <location>
        <begin position="58"/>
        <end position="75"/>
    </location>
</feature>
<sequence length="104" mass="11838">MWREFEAVESCTSPLAHRTEEGLSCDSADESWESDQSAWESERSGGRVREMVRRLSSKDSSGSEASLSRQLSMMSNGGAERGKQVFEEMLVRMEHERTWSILMT</sequence>
<dbReference type="AlphaFoldDB" id="A0AAV9C2K0"/>
<dbReference type="EMBL" id="JAUJYO010000022">
    <property type="protein sequence ID" value="KAK1282864.1"/>
    <property type="molecule type" value="Genomic_DNA"/>
</dbReference>
<evidence type="ECO:0000313" key="3">
    <source>
        <dbReference type="Proteomes" id="UP001180020"/>
    </source>
</evidence>
<name>A0AAV9C2K0_ACOCL</name>
<accession>A0AAV9C2K0</accession>
<reference evidence="2" key="2">
    <citation type="submission" date="2023-06" db="EMBL/GenBank/DDBJ databases">
        <authorList>
            <person name="Ma L."/>
            <person name="Liu K.-W."/>
            <person name="Li Z."/>
            <person name="Hsiao Y.-Y."/>
            <person name="Qi Y."/>
            <person name="Fu T."/>
            <person name="Tang G."/>
            <person name="Zhang D."/>
            <person name="Sun W.-H."/>
            <person name="Liu D.-K."/>
            <person name="Li Y."/>
            <person name="Chen G.-Z."/>
            <person name="Liu X.-D."/>
            <person name="Liao X.-Y."/>
            <person name="Jiang Y.-T."/>
            <person name="Yu X."/>
            <person name="Hao Y."/>
            <person name="Huang J."/>
            <person name="Zhao X.-W."/>
            <person name="Ke S."/>
            <person name="Chen Y.-Y."/>
            <person name="Wu W.-L."/>
            <person name="Hsu J.-L."/>
            <person name="Lin Y.-F."/>
            <person name="Huang M.-D."/>
            <person name="Li C.-Y."/>
            <person name="Huang L."/>
            <person name="Wang Z.-W."/>
            <person name="Zhao X."/>
            <person name="Zhong W.-Y."/>
            <person name="Peng D.-H."/>
            <person name="Ahmad S."/>
            <person name="Lan S."/>
            <person name="Zhang J.-S."/>
            <person name="Tsai W.-C."/>
            <person name="Van De Peer Y."/>
            <person name="Liu Z.-J."/>
        </authorList>
    </citation>
    <scope>NUCLEOTIDE SEQUENCE</scope>
    <source>
        <strain evidence="2">CP</strain>
        <tissue evidence="2">Leaves</tissue>
    </source>
</reference>
<proteinExistence type="predicted"/>
<evidence type="ECO:0000256" key="1">
    <source>
        <dbReference type="SAM" id="MobiDB-lite"/>
    </source>
</evidence>
<organism evidence="2 3">
    <name type="scientific">Acorus calamus</name>
    <name type="common">Sweet flag</name>
    <dbReference type="NCBI Taxonomy" id="4465"/>
    <lineage>
        <taxon>Eukaryota</taxon>
        <taxon>Viridiplantae</taxon>
        <taxon>Streptophyta</taxon>
        <taxon>Embryophyta</taxon>
        <taxon>Tracheophyta</taxon>
        <taxon>Spermatophyta</taxon>
        <taxon>Magnoliopsida</taxon>
        <taxon>Liliopsida</taxon>
        <taxon>Acoraceae</taxon>
        <taxon>Acorus</taxon>
    </lineage>
</organism>
<keyword evidence="3" id="KW-1185">Reference proteome</keyword>
<feature type="compositionally biased region" description="Basic and acidic residues" evidence="1">
    <location>
        <begin position="40"/>
        <end position="57"/>
    </location>
</feature>
<evidence type="ECO:0000313" key="2">
    <source>
        <dbReference type="EMBL" id="KAK1282864.1"/>
    </source>
</evidence>
<gene>
    <name evidence="2" type="ORF">QJS10_CPB22g00256</name>
</gene>
<comment type="caution">
    <text evidence="2">The sequence shown here is derived from an EMBL/GenBank/DDBJ whole genome shotgun (WGS) entry which is preliminary data.</text>
</comment>
<feature type="region of interest" description="Disordered" evidence="1">
    <location>
        <begin position="1"/>
        <end position="80"/>
    </location>
</feature>
<dbReference type="Proteomes" id="UP001180020">
    <property type="component" value="Unassembled WGS sequence"/>
</dbReference>
<reference evidence="2" key="1">
    <citation type="journal article" date="2023" name="Nat. Commun.">
        <title>Diploid and tetraploid genomes of Acorus and the evolution of monocots.</title>
        <authorList>
            <person name="Ma L."/>
            <person name="Liu K.W."/>
            <person name="Li Z."/>
            <person name="Hsiao Y.Y."/>
            <person name="Qi Y."/>
            <person name="Fu T."/>
            <person name="Tang G.D."/>
            <person name="Zhang D."/>
            <person name="Sun W.H."/>
            <person name="Liu D.K."/>
            <person name="Li Y."/>
            <person name="Chen G.Z."/>
            <person name="Liu X.D."/>
            <person name="Liao X.Y."/>
            <person name="Jiang Y.T."/>
            <person name="Yu X."/>
            <person name="Hao Y."/>
            <person name="Huang J."/>
            <person name="Zhao X.W."/>
            <person name="Ke S."/>
            <person name="Chen Y.Y."/>
            <person name="Wu W.L."/>
            <person name="Hsu J.L."/>
            <person name="Lin Y.F."/>
            <person name="Huang M.D."/>
            <person name="Li C.Y."/>
            <person name="Huang L."/>
            <person name="Wang Z.W."/>
            <person name="Zhao X."/>
            <person name="Zhong W.Y."/>
            <person name="Peng D.H."/>
            <person name="Ahmad S."/>
            <person name="Lan S."/>
            <person name="Zhang J.S."/>
            <person name="Tsai W.C."/>
            <person name="Van de Peer Y."/>
            <person name="Liu Z.J."/>
        </authorList>
    </citation>
    <scope>NUCLEOTIDE SEQUENCE</scope>
    <source>
        <strain evidence="2">CP</strain>
    </source>
</reference>